<accession>A0ABT2FM19</accession>
<feature type="signal peptide" evidence="1">
    <location>
        <begin position="1"/>
        <end position="25"/>
    </location>
</feature>
<reference evidence="3" key="2">
    <citation type="submission" date="2023-07" db="EMBL/GenBank/DDBJ databases">
        <title>Shewanella mangrovi sp. nov., an acetaldehyde- degrading bacterium isolated from mangrove sediment.</title>
        <authorList>
            <person name="Liu Y."/>
        </authorList>
    </citation>
    <scope>NUCLEOTIDE SEQUENCE [LARGE SCALE GENOMIC DNA]</scope>
    <source>
        <strain evidence="3">C32</strain>
    </source>
</reference>
<sequence length="129" mass="13978">MRLFPVALALVVVSSSILPVSKAVAEDSIAVGICTEVQADNKMRLRKELKDNRLKLRNIYGSVACNGESILRFAYHSNANDTGEFIAQRLLTDQLQAAESDGKSILDWANANGFGDSPITKAIKERLGG</sequence>
<proteinExistence type="predicted"/>
<dbReference type="EMBL" id="JAKOGG010000004">
    <property type="protein sequence ID" value="MCS4556279.1"/>
    <property type="molecule type" value="Genomic_DNA"/>
</dbReference>
<evidence type="ECO:0000313" key="3">
    <source>
        <dbReference type="Proteomes" id="UP001201549"/>
    </source>
</evidence>
<dbReference type="RefSeq" id="WP_238895955.1">
    <property type="nucleotide sequence ID" value="NZ_JAKOGG010000004.1"/>
</dbReference>
<protein>
    <submittedName>
        <fullName evidence="2">DUF3718 domain-containing protein</fullName>
    </submittedName>
</protein>
<comment type="caution">
    <text evidence="2">The sequence shown here is derived from an EMBL/GenBank/DDBJ whole genome shotgun (WGS) entry which is preliminary data.</text>
</comment>
<keyword evidence="1" id="KW-0732">Signal</keyword>
<dbReference type="Proteomes" id="UP001201549">
    <property type="component" value="Unassembled WGS sequence"/>
</dbReference>
<keyword evidence="3" id="KW-1185">Reference proteome</keyword>
<dbReference type="Pfam" id="PF12514">
    <property type="entry name" value="DUF3718"/>
    <property type="match status" value="1"/>
</dbReference>
<reference evidence="2 3" key="1">
    <citation type="submission" date="2022-02" db="EMBL/GenBank/DDBJ databases">
        <authorList>
            <person name="Zhuang L."/>
        </authorList>
    </citation>
    <scope>NUCLEOTIDE SEQUENCE [LARGE SCALE GENOMIC DNA]</scope>
    <source>
        <strain evidence="2 3">C32</strain>
    </source>
</reference>
<name>A0ABT2FM19_9GAMM</name>
<dbReference type="InterPro" id="IPR022193">
    <property type="entry name" value="DUF3718"/>
</dbReference>
<evidence type="ECO:0000313" key="2">
    <source>
        <dbReference type="EMBL" id="MCS4556279.1"/>
    </source>
</evidence>
<feature type="chain" id="PRO_5045881839" evidence="1">
    <location>
        <begin position="26"/>
        <end position="129"/>
    </location>
</feature>
<gene>
    <name evidence="2" type="ORF">L9G74_07515</name>
</gene>
<evidence type="ECO:0000256" key="1">
    <source>
        <dbReference type="SAM" id="SignalP"/>
    </source>
</evidence>
<organism evidence="2 3">
    <name type="scientific">Shewanella electrica</name>
    <dbReference type="NCBI Taxonomy" id="515560"/>
    <lineage>
        <taxon>Bacteria</taxon>
        <taxon>Pseudomonadati</taxon>
        <taxon>Pseudomonadota</taxon>
        <taxon>Gammaproteobacteria</taxon>
        <taxon>Alteromonadales</taxon>
        <taxon>Shewanellaceae</taxon>
        <taxon>Shewanella</taxon>
    </lineage>
</organism>